<feature type="non-terminal residue" evidence="1">
    <location>
        <position position="1"/>
    </location>
</feature>
<organism evidence="1">
    <name type="scientific">Lepeophtheirus salmonis</name>
    <name type="common">Salmon louse</name>
    <name type="synonym">Caligus salmonis</name>
    <dbReference type="NCBI Taxonomy" id="72036"/>
    <lineage>
        <taxon>Eukaryota</taxon>
        <taxon>Metazoa</taxon>
        <taxon>Ecdysozoa</taxon>
        <taxon>Arthropoda</taxon>
        <taxon>Crustacea</taxon>
        <taxon>Multicrustacea</taxon>
        <taxon>Hexanauplia</taxon>
        <taxon>Copepoda</taxon>
        <taxon>Siphonostomatoida</taxon>
        <taxon>Caligidae</taxon>
        <taxon>Lepeophtheirus</taxon>
    </lineage>
</organism>
<reference evidence="1" key="1">
    <citation type="submission" date="2014-05" db="EMBL/GenBank/DDBJ databases">
        <authorList>
            <person name="Chronopoulou M."/>
        </authorList>
    </citation>
    <scope>NUCLEOTIDE SEQUENCE</scope>
    <source>
        <tissue evidence="1">Whole organism</tissue>
    </source>
</reference>
<name>A0A0K2TKT1_LEPSM</name>
<accession>A0A0K2TKT1</accession>
<dbReference type="AlphaFoldDB" id="A0A0K2TKT1"/>
<dbReference type="EMBL" id="HACA01008906">
    <property type="protein sequence ID" value="CDW26267.1"/>
    <property type="molecule type" value="Transcribed_RNA"/>
</dbReference>
<protein>
    <submittedName>
        <fullName evidence="1">Uncharacterized protein</fullName>
    </submittedName>
</protein>
<feature type="non-terminal residue" evidence="1">
    <location>
        <position position="48"/>
    </location>
</feature>
<proteinExistence type="predicted"/>
<evidence type="ECO:0000313" key="1">
    <source>
        <dbReference type="EMBL" id="CDW26267.1"/>
    </source>
</evidence>
<sequence>LPINLLSIYFFPVIHLKVQYIKFPTETWQPTFVVKLNLARFINIFYYY</sequence>